<keyword evidence="2" id="KW-1185">Reference proteome</keyword>
<sequence length="193" mass="20560">MDFMREAIKEPVPAVAMSTIPTSIARLSRHYSIIPDTHPAEVNNGRKHHSIAAVKIMQSTPLHPADGRVSAPEDVEESNGAAGVGVSEEEGFVVMKAAGKSEGEIQGRRRRRLCWFFGRGGNFVFPAAAANGNVSEGSALGPVSPAALAEVSGLREAVVVVVAEFCVEGIAPGASQRFFLRMGGLWARLRLLR</sequence>
<dbReference type="Proteomes" id="UP001412067">
    <property type="component" value="Unassembled WGS sequence"/>
</dbReference>
<proteinExistence type="predicted"/>
<dbReference type="EMBL" id="JBBWWR010000015">
    <property type="protein sequence ID" value="KAK8950469.1"/>
    <property type="molecule type" value="Genomic_DNA"/>
</dbReference>
<accession>A0ABR2LVH9</accession>
<gene>
    <name evidence="1" type="ORF">KSP40_PGU006459</name>
</gene>
<evidence type="ECO:0000313" key="2">
    <source>
        <dbReference type="Proteomes" id="UP001412067"/>
    </source>
</evidence>
<name>A0ABR2LVH9_9ASPA</name>
<organism evidence="1 2">
    <name type="scientific">Platanthera guangdongensis</name>
    <dbReference type="NCBI Taxonomy" id="2320717"/>
    <lineage>
        <taxon>Eukaryota</taxon>
        <taxon>Viridiplantae</taxon>
        <taxon>Streptophyta</taxon>
        <taxon>Embryophyta</taxon>
        <taxon>Tracheophyta</taxon>
        <taxon>Spermatophyta</taxon>
        <taxon>Magnoliopsida</taxon>
        <taxon>Liliopsida</taxon>
        <taxon>Asparagales</taxon>
        <taxon>Orchidaceae</taxon>
        <taxon>Orchidoideae</taxon>
        <taxon>Orchideae</taxon>
        <taxon>Orchidinae</taxon>
        <taxon>Platanthera</taxon>
    </lineage>
</organism>
<comment type="caution">
    <text evidence="1">The sequence shown here is derived from an EMBL/GenBank/DDBJ whole genome shotgun (WGS) entry which is preliminary data.</text>
</comment>
<reference evidence="1 2" key="1">
    <citation type="journal article" date="2022" name="Nat. Plants">
        <title>Genomes of leafy and leafless Platanthera orchids illuminate the evolution of mycoheterotrophy.</title>
        <authorList>
            <person name="Li M.H."/>
            <person name="Liu K.W."/>
            <person name="Li Z."/>
            <person name="Lu H.C."/>
            <person name="Ye Q.L."/>
            <person name="Zhang D."/>
            <person name="Wang J.Y."/>
            <person name="Li Y.F."/>
            <person name="Zhong Z.M."/>
            <person name="Liu X."/>
            <person name="Yu X."/>
            <person name="Liu D.K."/>
            <person name="Tu X.D."/>
            <person name="Liu B."/>
            <person name="Hao Y."/>
            <person name="Liao X.Y."/>
            <person name="Jiang Y.T."/>
            <person name="Sun W.H."/>
            <person name="Chen J."/>
            <person name="Chen Y.Q."/>
            <person name="Ai Y."/>
            <person name="Zhai J.W."/>
            <person name="Wu S.S."/>
            <person name="Zhou Z."/>
            <person name="Hsiao Y.Y."/>
            <person name="Wu W.L."/>
            <person name="Chen Y.Y."/>
            <person name="Lin Y.F."/>
            <person name="Hsu J.L."/>
            <person name="Li C.Y."/>
            <person name="Wang Z.W."/>
            <person name="Zhao X."/>
            <person name="Zhong W.Y."/>
            <person name="Ma X.K."/>
            <person name="Ma L."/>
            <person name="Huang J."/>
            <person name="Chen G.Z."/>
            <person name="Huang M.Z."/>
            <person name="Huang L."/>
            <person name="Peng D.H."/>
            <person name="Luo Y.B."/>
            <person name="Zou S.Q."/>
            <person name="Chen S.P."/>
            <person name="Lan S."/>
            <person name="Tsai W.C."/>
            <person name="Van de Peer Y."/>
            <person name="Liu Z.J."/>
        </authorList>
    </citation>
    <scope>NUCLEOTIDE SEQUENCE [LARGE SCALE GENOMIC DNA]</scope>
    <source>
        <strain evidence="1">Lor288</strain>
    </source>
</reference>
<protein>
    <submittedName>
        <fullName evidence="1">Uncharacterized protein</fullName>
    </submittedName>
</protein>
<evidence type="ECO:0000313" key="1">
    <source>
        <dbReference type="EMBL" id="KAK8950469.1"/>
    </source>
</evidence>